<proteinExistence type="inferred from homology"/>
<dbReference type="GO" id="GO:0009378">
    <property type="term" value="F:four-way junction helicase activity"/>
    <property type="evidence" value="ECO:0007669"/>
    <property type="project" value="TreeGrafter"/>
</dbReference>
<dbReference type="GO" id="GO:0005737">
    <property type="term" value="C:cytoplasm"/>
    <property type="evidence" value="ECO:0007669"/>
    <property type="project" value="TreeGrafter"/>
</dbReference>
<dbReference type="Gene3D" id="3.40.50.300">
    <property type="entry name" value="P-loop containing nucleotide triphosphate hydrolases"/>
    <property type="match status" value="2"/>
</dbReference>
<dbReference type="SUPFAM" id="SSF52540">
    <property type="entry name" value="P-loop containing nucleoside triphosphate hydrolases"/>
    <property type="match status" value="1"/>
</dbReference>
<comment type="similarity">
    <text evidence="1">Belongs to the helicase family. RecQ subfamily.</text>
</comment>
<evidence type="ECO:0000256" key="1">
    <source>
        <dbReference type="ARBA" id="ARBA00005446"/>
    </source>
</evidence>
<dbReference type="InterPro" id="IPR001650">
    <property type="entry name" value="Helicase_C-like"/>
</dbReference>
<dbReference type="PROSITE" id="PS51194">
    <property type="entry name" value="HELICASE_CTER"/>
    <property type="match status" value="1"/>
</dbReference>
<protein>
    <recommendedName>
        <fullName evidence="3">DNA 3'-5' helicase</fullName>
        <ecNumber evidence="3">5.6.2.4</ecNumber>
    </recommendedName>
</protein>
<dbReference type="PANTHER" id="PTHR13710:SF154">
    <property type="entry name" value="RECQ HELICASE, PUTATIVE (AFU_ORTHOLOGUE AFUA_6G14720)-RELATED"/>
    <property type="match status" value="1"/>
</dbReference>
<name>A0A4Y9XLK9_9APHY</name>
<dbReference type="STRING" id="34475.A0A4Y9XLK9"/>
<comment type="catalytic activity">
    <reaction evidence="2">
        <text>Couples ATP hydrolysis with the unwinding of duplex DNA by translocating in the 3'-5' direction.</text>
        <dbReference type="EC" id="5.6.2.4"/>
    </reaction>
</comment>
<reference evidence="5 6" key="1">
    <citation type="submission" date="2019-01" db="EMBL/GenBank/DDBJ databases">
        <title>Genome sequencing of the rare red list fungi Fomitopsis rosea.</title>
        <authorList>
            <person name="Buettner E."/>
            <person name="Kellner H."/>
        </authorList>
    </citation>
    <scope>NUCLEOTIDE SEQUENCE [LARGE SCALE GENOMIC DNA]</scope>
    <source>
        <strain evidence="5 6">DSM 105464</strain>
    </source>
</reference>
<dbReference type="Pfam" id="PF00271">
    <property type="entry name" value="Helicase_C"/>
    <property type="match status" value="1"/>
</dbReference>
<sequence>MSNEQRIHRLVIDEAHQILTAGGQFRPKLKQIDVLRTVSLPKIYLSATISPDHHQKDFIENIGMNTGSVKVIRAPTGRRELQYHQYKFQKADHILAFVHRFTYQSYLTGIVRSDSRVIIFCRQVADAETISKSLGCLKYYGSLGQDERTETQTKWMAGATSAHRCIAATSAFVHGIDAPYVDLIIFINAPFGAVDFVQAAARGGRRGRPCVVVLAHMGTKLTVPQKDYSLADIMNKVTANTTQCRRLLLTEAMDGEARKCMTESFDQLCDICQPNTPITELMAQCASGPLPNPACLQNLPGIQPAIAQADEDDYMFGDFDDADLAQVEMPAINGTGLPTGQAFIQSDNIARTGMQLEAASGRLDKAERMDQIKDLSKCLDQLCSKCPVCWALG</sequence>
<evidence type="ECO:0000256" key="2">
    <source>
        <dbReference type="ARBA" id="ARBA00034617"/>
    </source>
</evidence>
<organism evidence="5 6">
    <name type="scientific">Rhodofomes roseus</name>
    <dbReference type="NCBI Taxonomy" id="34475"/>
    <lineage>
        <taxon>Eukaryota</taxon>
        <taxon>Fungi</taxon>
        <taxon>Dikarya</taxon>
        <taxon>Basidiomycota</taxon>
        <taxon>Agaricomycotina</taxon>
        <taxon>Agaricomycetes</taxon>
        <taxon>Polyporales</taxon>
        <taxon>Rhodofomes</taxon>
    </lineage>
</organism>
<dbReference type="GO" id="GO:0005694">
    <property type="term" value="C:chromosome"/>
    <property type="evidence" value="ECO:0007669"/>
    <property type="project" value="TreeGrafter"/>
</dbReference>
<feature type="non-terminal residue" evidence="5">
    <location>
        <position position="393"/>
    </location>
</feature>
<dbReference type="GO" id="GO:0043138">
    <property type="term" value="F:3'-5' DNA helicase activity"/>
    <property type="evidence" value="ECO:0007669"/>
    <property type="project" value="UniProtKB-EC"/>
</dbReference>
<dbReference type="SMART" id="SM00490">
    <property type="entry name" value="HELICc"/>
    <property type="match status" value="1"/>
</dbReference>
<gene>
    <name evidence="5" type="ORF">EVJ58_g11129</name>
</gene>
<evidence type="ECO:0000313" key="6">
    <source>
        <dbReference type="Proteomes" id="UP000298390"/>
    </source>
</evidence>
<dbReference type="Proteomes" id="UP000298390">
    <property type="component" value="Unassembled WGS sequence"/>
</dbReference>
<feature type="domain" description="Helicase C-terminal" evidence="4">
    <location>
        <begin position="102"/>
        <end position="253"/>
    </location>
</feature>
<dbReference type="InterPro" id="IPR027417">
    <property type="entry name" value="P-loop_NTPase"/>
</dbReference>
<evidence type="ECO:0000256" key="3">
    <source>
        <dbReference type="ARBA" id="ARBA00034808"/>
    </source>
</evidence>
<dbReference type="GO" id="GO:0000724">
    <property type="term" value="P:double-strand break repair via homologous recombination"/>
    <property type="evidence" value="ECO:0007669"/>
    <property type="project" value="TreeGrafter"/>
</dbReference>
<comment type="caution">
    <text evidence="5">The sequence shown here is derived from an EMBL/GenBank/DDBJ whole genome shotgun (WGS) entry which is preliminary data.</text>
</comment>
<dbReference type="EC" id="5.6.2.4" evidence="3"/>
<dbReference type="EMBL" id="SEKV01001597">
    <property type="protein sequence ID" value="TFY50243.1"/>
    <property type="molecule type" value="Genomic_DNA"/>
</dbReference>
<evidence type="ECO:0000259" key="4">
    <source>
        <dbReference type="PROSITE" id="PS51194"/>
    </source>
</evidence>
<dbReference type="AlphaFoldDB" id="A0A4Y9XLK9"/>
<evidence type="ECO:0000313" key="5">
    <source>
        <dbReference type="EMBL" id="TFY50243.1"/>
    </source>
</evidence>
<dbReference type="PANTHER" id="PTHR13710">
    <property type="entry name" value="DNA HELICASE RECQ FAMILY MEMBER"/>
    <property type="match status" value="1"/>
</dbReference>
<accession>A0A4Y9XLK9</accession>